<dbReference type="AlphaFoldDB" id="A0A1X9NC86"/>
<dbReference type="Gene3D" id="3.10.180.10">
    <property type="entry name" value="2,3-Dihydroxybiphenyl 1,2-Dioxygenase, domain 1"/>
    <property type="match status" value="1"/>
</dbReference>
<evidence type="ECO:0000313" key="2">
    <source>
        <dbReference type="EMBL" id="ARN75658.1"/>
    </source>
</evidence>
<dbReference type="InterPro" id="IPR029068">
    <property type="entry name" value="Glyas_Bleomycin-R_OHBP_Dase"/>
</dbReference>
<dbReference type="KEGG" id="osg:BST96_17015"/>
<dbReference type="Pfam" id="PF00903">
    <property type="entry name" value="Glyoxalase"/>
    <property type="match status" value="1"/>
</dbReference>
<proteinExistence type="predicted"/>
<dbReference type="PANTHER" id="PTHR35006">
    <property type="entry name" value="GLYOXALASE FAMILY PROTEIN (AFU_ORTHOLOGUE AFUA_5G14830)"/>
    <property type="match status" value="1"/>
</dbReference>
<dbReference type="PROSITE" id="PS51819">
    <property type="entry name" value="VOC"/>
    <property type="match status" value="1"/>
</dbReference>
<dbReference type="PANTHER" id="PTHR35006:SF1">
    <property type="entry name" value="BLL2941 PROTEIN"/>
    <property type="match status" value="1"/>
</dbReference>
<dbReference type="EMBL" id="CP019343">
    <property type="protein sequence ID" value="ARN75658.1"/>
    <property type="molecule type" value="Genomic_DNA"/>
</dbReference>
<dbReference type="SUPFAM" id="SSF54593">
    <property type="entry name" value="Glyoxalase/Bleomycin resistance protein/Dihydroxybiphenyl dioxygenase"/>
    <property type="match status" value="1"/>
</dbReference>
<gene>
    <name evidence="2" type="ORF">BST96_17015</name>
</gene>
<dbReference type="RefSeq" id="WP_085759845.1">
    <property type="nucleotide sequence ID" value="NZ_CP019343.1"/>
</dbReference>
<dbReference type="InterPro" id="IPR004360">
    <property type="entry name" value="Glyas_Fos-R_dOase_dom"/>
</dbReference>
<keyword evidence="3" id="KW-1185">Reference proteome</keyword>
<reference evidence="2 3" key="1">
    <citation type="submission" date="2016-11" db="EMBL/GenBank/DDBJ databases">
        <title>Trade-off between light-utilization and light-protection in marine flavobacteria.</title>
        <authorList>
            <person name="Kumagai Y."/>
        </authorList>
    </citation>
    <scope>NUCLEOTIDE SEQUENCE [LARGE SCALE GENOMIC DNA]</scope>
    <source>
        <strain evidence="2 3">NBRC 107125</strain>
    </source>
</reference>
<dbReference type="InterPro" id="IPR037523">
    <property type="entry name" value="VOC_core"/>
</dbReference>
<dbReference type="STRING" id="716816.BST96_17015"/>
<protein>
    <submittedName>
        <fullName evidence="2">Glyoxalase</fullName>
    </submittedName>
</protein>
<name>A0A1X9NC86_9GAMM</name>
<dbReference type="Proteomes" id="UP000193450">
    <property type="component" value="Chromosome"/>
</dbReference>
<evidence type="ECO:0000259" key="1">
    <source>
        <dbReference type="PROSITE" id="PS51819"/>
    </source>
</evidence>
<sequence>MISYVTVGTNDFARAEGFFNELLVELNVAQSMKTDRMIFWADESQGVGFSVVKPLDGEPATVGNGVMIALSAKDKDQVDRAYHKALSLGGTDEGEPGIRGLGFYVAYFRDLDGNKFNIFCAKP</sequence>
<dbReference type="CDD" id="cd07262">
    <property type="entry name" value="VOC_like"/>
    <property type="match status" value="1"/>
</dbReference>
<organism evidence="2 3">
    <name type="scientific">Oceanicoccus sagamiensis</name>
    <dbReference type="NCBI Taxonomy" id="716816"/>
    <lineage>
        <taxon>Bacteria</taxon>
        <taxon>Pseudomonadati</taxon>
        <taxon>Pseudomonadota</taxon>
        <taxon>Gammaproteobacteria</taxon>
        <taxon>Cellvibrionales</taxon>
        <taxon>Spongiibacteraceae</taxon>
        <taxon>Oceanicoccus</taxon>
    </lineage>
</organism>
<evidence type="ECO:0000313" key="3">
    <source>
        <dbReference type="Proteomes" id="UP000193450"/>
    </source>
</evidence>
<accession>A0A1X9NC86</accession>
<feature type="domain" description="VOC" evidence="1">
    <location>
        <begin position="1"/>
        <end position="121"/>
    </location>
</feature>
<dbReference type="OrthoDB" id="9800438at2"/>